<dbReference type="Gene3D" id="3.40.50.300">
    <property type="entry name" value="P-loop containing nucleotide triphosphate hydrolases"/>
    <property type="match status" value="1"/>
</dbReference>
<keyword evidence="6" id="KW-0256">Endoplasmic reticulum</keyword>
<keyword evidence="7 12" id="KW-1133">Transmembrane helix</keyword>
<reference evidence="14" key="4">
    <citation type="journal article" date="2015" name="G3 (Bethesda)">
        <title>Genome sequences of three phytopathogenic species of the Magnaporthaceae family of fungi.</title>
        <authorList>
            <person name="Okagaki L.H."/>
            <person name="Nunes C.C."/>
            <person name="Sailsbery J."/>
            <person name="Clay B."/>
            <person name="Brown D."/>
            <person name="John T."/>
            <person name="Oh Y."/>
            <person name="Young N."/>
            <person name="Fitzgerald M."/>
            <person name="Haas B.J."/>
            <person name="Zeng Q."/>
            <person name="Young S."/>
            <person name="Adiconis X."/>
            <person name="Fan L."/>
            <person name="Levin J.Z."/>
            <person name="Mitchell T.K."/>
            <person name="Okubara P.A."/>
            <person name="Farman M.L."/>
            <person name="Kohn L.M."/>
            <person name="Birren B."/>
            <person name="Ma L.-J."/>
            <person name="Dean R.A."/>
        </authorList>
    </citation>
    <scope>NUCLEOTIDE SEQUENCE</scope>
    <source>
        <strain evidence="14">R3-111a-1</strain>
    </source>
</reference>
<reference evidence="15" key="1">
    <citation type="submission" date="2010-07" db="EMBL/GenBank/DDBJ databases">
        <title>The genome sequence of Gaeumannomyces graminis var. tritici strain R3-111a-1.</title>
        <authorList>
            <consortium name="The Broad Institute Genome Sequencing Platform"/>
            <person name="Ma L.-J."/>
            <person name="Dead R."/>
            <person name="Young S."/>
            <person name="Zeng Q."/>
            <person name="Koehrsen M."/>
            <person name="Alvarado L."/>
            <person name="Berlin A."/>
            <person name="Chapman S.B."/>
            <person name="Chen Z."/>
            <person name="Freedman E."/>
            <person name="Gellesch M."/>
            <person name="Goldberg J."/>
            <person name="Griggs A."/>
            <person name="Gujja S."/>
            <person name="Heilman E.R."/>
            <person name="Heiman D."/>
            <person name="Hepburn T."/>
            <person name="Howarth C."/>
            <person name="Jen D."/>
            <person name="Larson L."/>
            <person name="Mehta T."/>
            <person name="Neiman D."/>
            <person name="Pearson M."/>
            <person name="Roberts A."/>
            <person name="Saif S."/>
            <person name="Shea T."/>
            <person name="Shenoy N."/>
            <person name="Sisk P."/>
            <person name="Stolte C."/>
            <person name="Sykes S."/>
            <person name="Walk T."/>
            <person name="White J."/>
            <person name="Yandava C."/>
            <person name="Haas B."/>
            <person name="Nusbaum C."/>
            <person name="Birren B."/>
        </authorList>
    </citation>
    <scope>NUCLEOTIDE SEQUENCE [LARGE SCALE GENOMIC DNA]</scope>
    <source>
        <strain evidence="15">R3-111a-1</strain>
    </source>
</reference>
<dbReference type="InterPro" id="IPR019009">
    <property type="entry name" value="SRP_receptor_beta_su"/>
</dbReference>
<feature type="transmembrane region" description="Helical" evidence="12">
    <location>
        <begin position="20"/>
        <end position="40"/>
    </location>
</feature>
<dbReference type="FunCoup" id="J3PH02">
    <property type="interactions" value="626"/>
</dbReference>
<reference evidence="14" key="5">
    <citation type="submission" date="2018-04" db="UniProtKB">
        <authorList>
            <consortium name="EnsemblFungi"/>
        </authorList>
    </citation>
    <scope>IDENTIFICATION</scope>
    <source>
        <strain evidence="14">R3-111a-1</strain>
    </source>
</reference>
<evidence type="ECO:0000256" key="4">
    <source>
        <dbReference type="ARBA" id="ARBA00022692"/>
    </source>
</evidence>
<dbReference type="InterPro" id="IPR027417">
    <property type="entry name" value="P-loop_NTPase"/>
</dbReference>
<evidence type="ECO:0000256" key="6">
    <source>
        <dbReference type="ARBA" id="ARBA00022824"/>
    </source>
</evidence>
<evidence type="ECO:0000256" key="3">
    <source>
        <dbReference type="ARBA" id="ARBA00020256"/>
    </source>
</evidence>
<dbReference type="AlphaFoldDB" id="J3PH02"/>
<dbReference type="STRING" id="644352.J3PH02"/>
<dbReference type="VEuPathDB" id="FungiDB:GGTG_12782"/>
<sequence>MSMPDPLRSFLEQVLAPSPLVLCLGIAFVVIFPFILHFALSGSTQYVALPSVLLAGPSGAGKTALLGHLERRGGHIPTHVTQRPHSVELSVGGGGGGGKKNNSFRDDLDALGVEHSKFLLQDTPGHGKLRGAALRRVAAATQDRVKGIVFIVDAAMISEPECLADAAAFLYDVLVMLQKRAGAGKSSRAPDAVPVLIAANKMDLFTALPAALVKSSLEAELGRIRSTRSRGLLDSGVGTDDVDAGAGKEDGDDWLGQYGSEKFTFAQMREFDIDVDVMGGNVEGEGPGVDKWWDWIADQL</sequence>
<protein>
    <recommendedName>
        <fullName evidence="3">Signal recognition particle receptor subunit beta</fullName>
    </recommendedName>
</protein>
<evidence type="ECO:0000256" key="9">
    <source>
        <dbReference type="ARBA" id="ARBA00023136"/>
    </source>
</evidence>
<dbReference type="CDD" id="cd04105">
    <property type="entry name" value="SR_beta"/>
    <property type="match status" value="1"/>
</dbReference>
<dbReference type="OrthoDB" id="41266at2759"/>
<evidence type="ECO:0000256" key="1">
    <source>
        <dbReference type="ARBA" id="ARBA00004389"/>
    </source>
</evidence>
<dbReference type="RefSeq" id="XP_009228947.1">
    <property type="nucleotide sequence ID" value="XM_009230683.1"/>
</dbReference>
<name>J3PH02_GAET3</name>
<feature type="region of interest" description="Disordered" evidence="11">
    <location>
        <begin position="76"/>
        <end position="99"/>
    </location>
</feature>
<reference evidence="13" key="2">
    <citation type="submission" date="2010-07" db="EMBL/GenBank/DDBJ databases">
        <authorList>
            <consortium name="The Broad Institute Genome Sequencing Platform"/>
            <consortium name="Broad Institute Genome Sequencing Center for Infectious Disease"/>
            <person name="Ma L.-J."/>
            <person name="Dead R."/>
            <person name="Young S."/>
            <person name="Zeng Q."/>
            <person name="Koehrsen M."/>
            <person name="Alvarado L."/>
            <person name="Berlin A."/>
            <person name="Chapman S.B."/>
            <person name="Chen Z."/>
            <person name="Freedman E."/>
            <person name="Gellesch M."/>
            <person name="Goldberg J."/>
            <person name="Griggs A."/>
            <person name="Gujja S."/>
            <person name="Heilman E.R."/>
            <person name="Heiman D."/>
            <person name="Hepburn T."/>
            <person name="Howarth C."/>
            <person name="Jen D."/>
            <person name="Larson L."/>
            <person name="Mehta T."/>
            <person name="Neiman D."/>
            <person name="Pearson M."/>
            <person name="Roberts A."/>
            <person name="Saif S."/>
            <person name="Shea T."/>
            <person name="Shenoy N."/>
            <person name="Sisk P."/>
            <person name="Stolte C."/>
            <person name="Sykes S."/>
            <person name="Walk T."/>
            <person name="White J."/>
            <person name="Yandava C."/>
            <person name="Haas B."/>
            <person name="Nusbaum C."/>
            <person name="Birren B."/>
        </authorList>
    </citation>
    <scope>NUCLEOTIDE SEQUENCE</scope>
    <source>
        <strain evidence="13">R3-111a-1</strain>
    </source>
</reference>
<evidence type="ECO:0000313" key="15">
    <source>
        <dbReference type="Proteomes" id="UP000006039"/>
    </source>
</evidence>
<comment type="subcellular location">
    <subcellularLocation>
        <location evidence="1">Endoplasmic reticulum membrane</location>
        <topology evidence="1">Single-pass membrane protein</topology>
    </subcellularLocation>
</comment>
<dbReference type="EMBL" id="GL385403">
    <property type="protein sequence ID" value="EJT69899.1"/>
    <property type="molecule type" value="Genomic_DNA"/>
</dbReference>
<dbReference type="eggNOG" id="KOG0090">
    <property type="taxonomic scope" value="Eukaryota"/>
</dbReference>
<dbReference type="GeneID" id="20353240"/>
<keyword evidence="9 12" id="KW-0472">Membrane</keyword>
<keyword evidence="4 12" id="KW-0812">Transmembrane</keyword>
<accession>J3PH02</accession>
<evidence type="ECO:0000256" key="5">
    <source>
        <dbReference type="ARBA" id="ARBA00022741"/>
    </source>
</evidence>
<evidence type="ECO:0000256" key="7">
    <source>
        <dbReference type="ARBA" id="ARBA00022989"/>
    </source>
</evidence>
<dbReference type="Pfam" id="PF09439">
    <property type="entry name" value="SRPRB"/>
    <property type="match status" value="1"/>
</dbReference>
<evidence type="ECO:0000313" key="14">
    <source>
        <dbReference type="EnsemblFungi" id="EJT69899"/>
    </source>
</evidence>
<organism evidence="13">
    <name type="scientific">Gaeumannomyces tritici (strain R3-111a-1)</name>
    <name type="common">Wheat and barley take-all root rot fungus</name>
    <name type="synonym">Gaeumannomyces graminis var. tritici</name>
    <dbReference type="NCBI Taxonomy" id="644352"/>
    <lineage>
        <taxon>Eukaryota</taxon>
        <taxon>Fungi</taxon>
        <taxon>Dikarya</taxon>
        <taxon>Ascomycota</taxon>
        <taxon>Pezizomycotina</taxon>
        <taxon>Sordariomycetes</taxon>
        <taxon>Sordariomycetidae</taxon>
        <taxon>Magnaporthales</taxon>
        <taxon>Magnaporthaceae</taxon>
        <taxon>Gaeumannomyces</taxon>
    </lineage>
</organism>
<evidence type="ECO:0000256" key="12">
    <source>
        <dbReference type="SAM" id="Phobius"/>
    </source>
</evidence>
<comment type="similarity">
    <text evidence="2">Belongs to the SRP receptor beta subunit family.</text>
</comment>
<dbReference type="SUPFAM" id="SSF52540">
    <property type="entry name" value="P-loop containing nucleoside triphosphate hydrolases"/>
    <property type="match status" value="1"/>
</dbReference>
<keyword evidence="5" id="KW-0547">Nucleotide-binding</keyword>
<evidence type="ECO:0000256" key="10">
    <source>
        <dbReference type="ARBA" id="ARBA00023170"/>
    </source>
</evidence>
<dbReference type="GO" id="GO:0005525">
    <property type="term" value="F:GTP binding"/>
    <property type="evidence" value="ECO:0007669"/>
    <property type="project" value="UniProtKB-KW"/>
</dbReference>
<dbReference type="Proteomes" id="UP000006039">
    <property type="component" value="Unassembled WGS sequence"/>
</dbReference>
<dbReference type="HOGENOM" id="CLU_052538_0_0_1"/>
<evidence type="ECO:0000313" key="13">
    <source>
        <dbReference type="EMBL" id="EJT69899.1"/>
    </source>
</evidence>
<evidence type="ECO:0000256" key="2">
    <source>
        <dbReference type="ARBA" id="ARBA00005619"/>
    </source>
</evidence>
<dbReference type="GO" id="GO:0005789">
    <property type="term" value="C:endoplasmic reticulum membrane"/>
    <property type="evidence" value="ECO:0007669"/>
    <property type="project" value="UniProtKB-SubCell"/>
</dbReference>
<dbReference type="EnsemblFungi" id="EJT69899">
    <property type="protein sequence ID" value="EJT69899"/>
    <property type="gene ID" value="GGTG_12782"/>
</dbReference>
<gene>
    <name evidence="14" type="primary">20353240</name>
    <name evidence="13" type="ORF">GGTG_12782</name>
</gene>
<reference evidence="13" key="3">
    <citation type="submission" date="2010-09" db="EMBL/GenBank/DDBJ databases">
        <title>Annotation of Gaeumannomyces graminis var. tritici R3-111a-1.</title>
        <authorList>
            <consortium name="The Broad Institute Genome Sequencing Platform"/>
            <person name="Ma L.-J."/>
            <person name="Dead R."/>
            <person name="Young S.K."/>
            <person name="Zeng Q."/>
            <person name="Gargeya S."/>
            <person name="Fitzgerald M."/>
            <person name="Haas B."/>
            <person name="Abouelleil A."/>
            <person name="Alvarado L."/>
            <person name="Arachchi H.M."/>
            <person name="Berlin A."/>
            <person name="Brown A."/>
            <person name="Chapman S.B."/>
            <person name="Chen Z."/>
            <person name="Dunbar C."/>
            <person name="Freedman E."/>
            <person name="Gearin G."/>
            <person name="Gellesch M."/>
            <person name="Goldberg J."/>
            <person name="Griggs A."/>
            <person name="Gujja S."/>
            <person name="Heiman D."/>
            <person name="Howarth C."/>
            <person name="Larson L."/>
            <person name="Lui A."/>
            <person name="MacDonald P.J.P."/>
            <person name="Mehta T."/>
            <person name="Montmayeur A."/>
            <person name="Murphy C."/>
            <person name="Neiman D."/>
            <person name="Pearson M."/>
            <person name="Priest M."/>
            <person name="Roberts A."/>
            <person name="Saif S."/>
            <person name="Shea T."/>
            <person name="Shenoy N."/>
            <person name="Sisk P."/>
            <person name="Stolte C."/>
            <person name="Sykes S."/>
            <person name="Yandava C."/>
            <person name="Wortman J."/>
            <person name="Nusbaum C."/>
            <person name="Birren B."/>
        </authorList>
    </citation>
    <scope>NUCLEOTIDE SEQUENCE</scope>
    <source>
        <strain evidence="13">R3-111a-1</strain>
    </source>
</reference>
<keyword evidence="8" id="KW-0342">GTP-binding</keyword>
<evidence type="ECO:0000256" key="11">
    <source>
        <dbReference type="SAM" id="MobiDB-lite"/>
    </source>
</evidence>
<evidence type="ECO:0000256" key="8">
    <source>
        <dbReference type="ARBA" id="ARBA00023134"/>
    </source>
</evidence>
<proteinExistence type="inferred from homology"/>
<keyword evidence="10" id="KW-0675">Receptor</keyword>
<keyword evidence="15" id="KW-1185">Reference proteome</keyword>